<dbReference type="AlphaFoldDB" id="A0AAV6SZH6"/>
<gene>
    <name evidence="1" type="ORF">JOB18_024199</name>
</gene>
<evidence type="ECO:0000313" key="2">
    <source>
        <dbReference type="Proteomes" id="UP000693946"/>
    </source>
</evidence>
<organism evidence="1 2">
    <name type="scientific">Solea senegalensis</name>
    <name type="common">Senegalese sole</name>
    <dbReference type="NCBI Taxonomy" id="28829"/>
    <lineage>
        <taxon>Eukaryota</taxon>
        <taxon>Metazoa</taxon>
        <taxon>Chordata</taxon>
        <taxon>Craniata</taxon>
        <taxon>Vertebrata</taxon>
        <taxon>Euteleostomi</taxon>
        <taxon>Actinopterygii</taxon>
        <taxon>Neopterygii</taxon>
        <taxon>Teleostei</taxon>
        <taxon>Neoteleostei</taxon>
        <taxon>Acanthomorphata</taxon>
        <taxon>Carangaria</taxon>
        <taxon>Pleuronectiformes</taxon>
        <taxon>Pleuronectoidei</taxon>
        <taxon>Soleidae</taxon>
        <taxon>Solea</taxon>
    </lineage>
</organism>
<evidence type="ECO:0000313" key="1">
    <source>
        <dbReference type="EMBL" id="KAG7522516.1"/>
    </source>
</evidence>
<sequence length="122" mass="13566">MGPLYRVQDSTETMTSVHCGITESTSAPYTLHGKRKTRSLLPPRRRYGLDRSLSVSFKLRLLLGCVAPYSGLNNHYSLDNRAILKIIAWKSGSTNEYGIIPATLEWIINTLDPKNEDVGGLS</sequence>
<dbReference type="EMBL" id="JAGKHQ010000002">
    <property type="protein sequence ID" value="KAG7522516.1"/>
    <property type="molecule type" value="Genomic_DNA"/>
</dbReference>
<name>A0AAV6SZH6_SOLSE</name>
<protein>
    <submittedName>
        <fullName evidence="1">Uncharacterized protein</fullName>
    </submittedName>
</protein>
<accession>A0AAV6SZH6</accession>
<comment type="caution">
    <text evidence="1">The sequence shown here is derived from an EMBL/GenBank/DDBJ whole genome shotgun (WGS) entry which is preliminary data.</text>
</comment>
<dbReference type="Proteomes" id="UP000693946">
    <property type="component" value="Linkage Group LG10"/>
</dbReference>
<keyword evidence="2" id="KW-1185">Reference proteome</keyword>
<reference evidence="1 2" key="1">
    <citation type="journal article" date="2021" name="Sci. Rep.">
        <title>Chromosome anchoring in Senegalese sole (Solea senegalensis) reveals sex-associated markers and genome rearrangements in flatfish.</title>
        <authorList>
            <person name="Guerrero-Cozar I."/>
            <person name="Gomez-Garrido J."/>
            <person name="Berbel C."/>
            <person name="Martinez-Blanch J.F."/>
            <person name="Alioto T."/>
            <person name="Claros M.G."/>
            <person name="Gagnaire P.A."/>
            <person name="Manchado M."/>
        </authorList>
    </citation>
    <scope>NUCLEOTIDE SEQUENCE [LARGE SCALE GENOMIC DNA]</scope>
    <source>
        <strain evidence="1">Sse05_10M</strain>
    </source>
</reference>
<proteinExistence type="predicted"/>